<dbReference type="InterPro" id="IPR023996">
    <property type="entry name" value="TonB-dep_OMP_SusC/RagA"/>
</dbReference>
<dbReference type="NCBIfam" id="TIGR04056">
    <property type="entry name" value="OMP_RagA_SusC"/>
    <property type="match status" value="1"/>
</dbReference>
<dbReference type="NCBIfam" id="TIGR04057">
    <property type="entry name" value="SusC_RagA_signa"/>
    <property type="match status" value="1"/>
</dbReference>
<dbReference type="InterPro" id="IPR023997">
    <property type="entry name" value="TonB-dep_OMP_SusC/RagA_CS"/>
</dbReference>
<dbReference type="Gene3D" id="2.60.40.1120">
    <property type="entry name" value="Carboxypeptidase-like, regulatory domain"/>
    <property type="match status" value="1"/>
</dbReference>
<feature type="signal peptide" evidence="8">
    <location>
        <begin position="1"/>
        <end position="24"/>
    </location>
</feature>
<comment type="similarity">
    <text evidence="7">Belongs to the TonB-dependent receptor family.</text>
</comment>
<comment type="caution">
    <text evidence="10">The sequence shown here is derived from an EMBL/GenBank/DDBJ whole genome shotgun (WGS) entry which is preliminary data.</text>
</comment>
<keyword evidence="5 7" id="KW-0472">Membrane</keyword>
<dbReference type="Gene3D" id="2.170.130.10">
    <property type="entry name" value="TonB-dependent receptor, plug domain"/>
    <property type="match status" value="1"/>
</dbReference>
<dbReference type="InterPro" id="IPR008969">
    <property type="entry name" value="CarboxyPept-like_regulatory"/>
</dbReference>
<dbReference type="RefSeq" id="WP_057088426.1">
    <property type="nucleotide sequence ID" value="NZ_BQNL01000001.1"/>
</dbReference>
<evidence type="ECO:0000313" key="10">
    <source>
        <dbReference type="EMBL" id="GKH12483.1"/>
    </source>
</evidence>
<protein>
    <submittedName>
        <fullName evidence="10">SusC/RagA family TonB-linked outer membrane protein</fullName>
    </submittedName>
</protein>
<accession>A0AA37JPY4</accession>
<dbReference type="SUPFAM" id="SSF49464">
    <property type="entry name" value="Carboxypeptidase regulatory domain-like"/>
    <property type="match status" value="1"/>
</dbReference>
<keyword evidence="6 7" id="KW-0998">Cell outer membrane</keyword>
<proteinExistence type="inferred from homology"/>
<feature type="domain" description="TonB-dependent receptor plug" evidence="9">
    <location>
        <begin position="115"/>
        <end position="222"/>
    </location>
</feature>
<dbReference type="InterPro" id="IPR037066">
    <property type="entry name" value="Plug_dom_sf"/>
</dbReference>
<dbReference type="AlphaFoldDB" id="A0AA37JPY4"/>
<gene>
    <name evidence="10" type="ORF">CE91St12_06930</name>
</gene>
<dbReference type="Proteomes" id="UP001055048">
    <property type="component" value="Unassembled WGS sequence"/>
</dbReference>
<keyword evidence="2 7" id="KW-0813">Transport</keyword>
<dbReference type="GO" id="GO:0009279">
    <property type="term" value="C:cell outer membrane"/>
    <property type="evidence" value="ECO:0007669"/>
    <property type="project" value="UniProtKB-SubCell"/>
</dbReference>
<evidence type="ECO:0000256" key="2">
    <source>
        <dbReference type="ARBA" id="ARBA00022448"/>
    </source>
</evidence>
<evidence type="ECO:0000259" key="9">
    <source>
        <dbReference type="Pfam" id="PF07715"/>
    </source>
</evidence>
<evidence type="ECO:0000256" key="4">
    <source>
        <dbReference type="ARBA" id="ARBA00022692"/>
    </source>
</evidence>
<evidence type="ECO:0000256" key="7">
    <source>
        <dbReference type="PROSITE-ProRule" id="PRU01360"/>
    </source>
</evidence>
<dbReference type="InterPro" id="IPR039426">
    <property type="entry name" value="TonB-dep_rcpt-like"/>
</dbReference>
<dbReference type="PROSITE" id="PS52016">
    <property type="entry name" value="TONB_DEPENDENT_REC_3"/>
    <property type="match status" value="1"/>
</dbReference>
<keyword evidence="4 7" id="KW-0812">Transmembrane</keyword>
<organism evidence="10 11">
    <name type="scientific">Bacteroides uniformis</name>
    <dbReference type="NCBI Taxonomy" id="820"/>
    <lineage>
        <taxon>Bacteria</taxon>
        <taxon>Pseudomonadati</taxon>
        <taxon>Bacteroidota</taxon>
        <taxon>Bacteroidia</taxon>
        <taxon>Bacteroidales</taxon>
        <taxon>Bacteroidaceae</taxon>
        <taxon>Bacteroides</taxon>
    </lineage>
</organism>
<dbReference type="InterPro" id="IPR036942">
    <property type="entry name" value="Beta-barrel_TonB_sf"/>
</dbReference>
<dbReference type="Gene3D" id="2.40.170.20">
    <property type="entry name" value="TonB-dependent receptor, beta-barrel domain"/>
    <property type="match status" value="1"/>
</dbReference>
<evidence type="ECO:0000313" key="11">
    <source>
        <dbReference type="Proteomes" id="UP001055048"/>
    </source>
</evidence>
<evidence type="ECO:0000256" key="3">
    <source>
        <dbReference type="ARBA" id="ARBA00022452"/>
    </source>
</evidence>
<reference evidence="10" key="1">
    <citation type="submission" date="2022-01" db="EMBL/GenBank/DDBJ databases">
        <title>Novel bile acid biosynthetic pathways are enriched in the microbiome of centenarians.</title>
        <authorList>
            <person name="Sato Y."/>
            <person name="Atarashi K."/>
            <person name="Plichta R.D."/>
            <person name="Arai Y."/>
            <person name="Sasajima S."/>
            <person name="Kearney M.S."/>
            <person name="Suda W."/>
            <person name="Takeshita K."/>
            <person name="Sasaki T."/>
            <person name="Okamoto S."/>
            <person name="Skelly N.A."/>
            <person name="Okamura Y."/>
            <person name="Vlamakis H."/>
            <person name="Li Y."/>
            <person name="Tanoue T."/>
            <person name="Takei H."/>
            <person name="Nittono H."/>
            <person name="Narushima S."/>
            <person name="Irie J."/>
            <person name="Itoh H."/>
            <person name="Moriya K."/>
            <person name="Sugiura Y."/>
            <person name="Suematsu M."/>
            <person name="Moritoki N."/>
            <person name="Shibata S."/>
            <person name="Littman R.D."/>
            <person name="Fischbach A.M."/>
            <person name="Uwamino Y."/>
            <person name="Inoue T."/>
            <person name="Honda A."/>
            <person name="Hattori M."/>
            <person name="Murai T."/>
            <person name="Xavier J.R."/>
            <person name="Hirose N."/>
            <person name="Honda K."/>
        </authorList>
    </citation>
    <scope>NUCLEOTIDE SEQUENCE</scope>
    <source>
        <strain evidence="10">CE91-St12</strain>
    </source>
</reference>
<dbReference type="SUPFAM" id="SSF56935">
    <property type="entry name" value="Porins"/>
    <property type="match status" value="1"/>
</dbReference>
<evidence type="ECO:0000256" key="5">
    <source>
        <dbReference type="ARBA" id="ARBA00023136"/>
    </source>
</evidence>
<evidence type="ECO:0000256" key="1">
    <source>
        <dbReference type="ARBA" id="ARBA00004571"/>
    </source>
</evidence>
<sequence>MMKTLKLSWLFVTFCILFSGTTFAQQIKIRGIVLDELDEPVVGASVIATPAYGTITDVNGSFELSVEKSIKSLEISYIGYQTQKVAVATNLKIKLKPDTQQLDEVLVVAYGTTKKSSFTGSASVVRSDEIKKFQGTGFTDALQGLTAGVNVSQDASNPGAEARISIRGIANMAGNTTPLYVVDGVPYDGSLNSINTNDIASLTVLKDAAAASLYGSRAANGVVIITTKTGKAGKVKVNFNASWGTSDNAVGYGKKADPKQTLLLYWEGLYNDKYYFEGGCSKQEAGDYASQSLLGKIFTAQGKDPTGKPIYVSPFNHIDEDWVLHDGNGNPYINPNLTYAWNENDWDWYGAYYKRKLRQNYSIDISGATENGKTNYFISTGFLDDKGYGGGDYYKRYSFSANVNSEINKWLAMGGSLRYAYSRQSSSGSTRALNYNMTLASPYLRNASNTDWVRSEMTGERVLQYGAYTSFFGVHPLSNRGDYWDNDNNDNFSNNDASNLNARYYAQISLPYNIKFKTTLNLDDNTSRSYTYDSAIWGSGQSEPWGNTIRPSGGSASRSNFHSMSVTNSNILSWNQSFDKHNISFLVGQEAYYQRTEYTAGGGSGIYQMNQFQVDSATKDYWSSSFSDRYALLSYISKLDYNYDDKYYLSGSFRRDGSSCFAPESRWGNFWSTGASWRISNEKFMEDFDWIDNLVIRGSYGTSGNDRLIPRQSNGKGGSRILYAYQGTYESNNLYNISGLKPASLATPKLHWEKNEQWNIGVDFALFSWLNGTLEYYTRSSDGLLYYQELPLSAQVGNVTGINTNVGDIRNSGFEATLGFQLFNQNKFQWRIDVNMSTLKNEVTKLPTEIGFWSNVVAWYKLEEGGSLYDFWAPRFAGVDPESGYATYYKKDGSVVNKTAALTKDDYEFVGSALPKVYGSLTNSFNFYGFDASFMLYYSLGGHMYCYNKSELASYSRVGVSPVLDLVKDRWSGPGDSSAKTPINFMTNRSISAIGYSDYYIINNDYLRLRNVTIGYTLPKYITKKIGLENARIYFSGDNLLTFGKATKYYTDPETGISGNTYNGNSDTEGYGGGRRVYMFGLNLTF</sequence>
<dbReference type="EMBL" id="BQNL01000001">
    <property type="protein sequence ID" value="GKH12483.1"/>
    <property type="molecule type" value="Genomic_DNA"/>
</dbReference>
<keyword evidence="3 7" id="KW-1134">Transmembrane beta strand</keyword>
<keyword evidence="8" id="KW-0732">Signal</keyword>
<feature type="chain" id="PRO_5041280291" evidence="8">
    <location>
        <begin position="25"/>
        <end position="1086"/>
    </location>
</feature>
<dbReference type="InterPro" id="IPR012910">
    <property type="entry name" value="Plug_dom"/>
</dbReference>
<dbReference type="Pfam" id="PF07715">
    <property type="entry name" value="Plug"/>
    <property type="match status" value="1"/>
</dbReference>
<evidence type="ECO:0000256" key="8">
    <source>
        <dbReference type="SAM" id="SignalP"/>
    </source>
</evidence>
<evidence type="ECO:0000256" key="6">
    <source>
        <dbReference type="ARBA" id="ARBA00023237"/>
    </source>
</evidence>
<dbReference type="Pfam" id="PF13715">
    <property type="entry name" value="CarbopepD_reg_2"/>
    <property type="match status" value="1"/>
</dbReference>
<comment type="subcellular location">
    <subcellularLocation>
        <location evidence="1 7">Cell outer membrane</location>
        <topology evidence="1 7">Multi-pass membrane protein</topology>
    </subcellularLocation>
</comment>
<name>A0AA37JPY4_BACUN</name>